<keyword evidence="3" id="KW-1185">Reference proteome</keyword>
<name>A0AAV7P7R1_PLEWA</name>
<dbReference type="EMBL" id="JANPWB010000011">
    <property type="protein sequence ID" value="KAJ1123779.1"/>
    <property type="molecule type" value="Genomic_DNA"/>
</dbReference>
<evidence type="ECO:0000256" key="1">
    <source>
        <dbReference type="SAM" id="MobiDB-lite"/>
    </source>
</evidence>
<feature type="region of interest" description="Disordered" evidence="1">
    <location>
        <begin position="1"/>
        <end position="45"/>
    </location>
</feature>
<organism evidence="2 3">
    <name type="scientific">Pleurodeles waltl</name>
    <name type="common">Iberian ribbed newt</name>
    <dbReference type="NCBI Taxonomy" id="8319"/>
    <lineage>
        <taxon>Eukaryota</taxon>
        <taxon>Metazoa</taxon>
        <taxon>Chordata</taxon>
        <taxon>Craniata</taxon>
        <taxon>Vertebrata</taxon>
        <taxon>Euteleostomi</taxon>
        <taxon>Amphibia</taxon>
        <taxon>Batrachia</taxon>
        <taxon>Caudata</taxon>
        <taxon>Salamandroidea</taxon>
        <taxon>Salamandridae</taxon>
        <taxon>Pleurodelinae</taxon>
        <taxon>Pleurodeles</taxon>
    </lineage>
</organism>
<reference evidence="2" key="1">
    <citation type="journal article" date="2022" name="bioRxiv">
        <title>Sequencing and chromosome-scale assembly of the giantPleurodeles waltlgenome.</title>
        <authorList>
            <person name="Brown T."/>
            <person name="Elewa A."/>
            <person name="Iarovenko S."/>
            <person name="Subramanian E."/>
            <person name="Araus A.J."/>
            <person name="Petzold A."/>
            <person name="Susuki M."/>
            <person name="Suzuki K.-i.T."/>
            <person name="Hayashi T."/>
            <person name="Toyoda A."/>
            <person name="Oliveira C."/>
            <person name="Osipova E."/>
            <person name="Leigh N.D."/>
            <person name="Simon A."/>
            <person name="Yun M.H."/>
        </authorList>
    </citation>
    <scope>NUCLEOTIDE SEQUENCE</scope>
    <source>
        <strain evidence="2">20211129_DDA</strain>
        <tissue evidence="2">Liver</tissue>
    </source>
</reference>
<dbReference type="Proteomes" id="UP001066276">
    <property type="component" value="Chromosome 7"/>
</dbReference>
<comment type="caution">
    <text evidence="2">The sequence shown here is derived from an EMBL/GenBank/DDBJ whole genome shotgun (WGS) entry which is preliminary data.</text>
</comment>
<protein>
    <submittedName>
        <fullName evidence="2">Uncharacterized protein</fullName>
    </submittedName>
</protein>
<proteinExistence type="predicted"/>
<feature type="compositionally biased region" description="Basic and acidic residues" evidence="1">
    <location>
        <begin position="9"/>
        <end position="40"/>
    </location>
</feature>
<evidence type="ECO:0000313" key="3">
    <source>
        <dbReference type="Proteomes" id="UP001066276"/>
    </source>
</evidence>
<sequence>MCLAVAPLTEEHEERTEDIAVRDVSRSHATPTKEHEERTEATATRDSCFERADVGTGFPLQCPWGTILSARSIVCPGSAEYLLQTPINISSDKI</sequence>
<evidence type="ECO:0000313" key="2">
    <source>
        <dbReference type="EMBL" id="KAJ1123779.1"/>
    </source>
</evidence>
<dbReference type="AlphaFoldDB" id="A0AAV7P7R1"/>
<gene>
    <name evidence="2" type="ORF">NDU88_002246</name>
</gene>
<accession>A0AAV7P7R1</accession>